<reference evidence="1" key="1">
    <citation type="submission" date="2014-11" db="EMBL/GenBank/DDBJ databases">
        <authorList>
            <person name="Amaro Gonzalez C."/>
        </authorList>
    </citation>
    <scope>NUCLEOTIDE SEQUENCE</scope>
</reference>
<dbReference type="EMBL" id="GBXM01006905">
    <property type="protein sequence ID" value="JAI01673.1"/>
    <property type="molecule type" value="Transcribed_RNA"/>
</dbReference>
<organism evidence="1">
    <name type="scientific">Anguilla anguilla</name>
    <name type="common">European freshwater eel</name>
    <name type="synonym">Muraena anguilla</name>
    <dbReference type="NCBI Taxonomy" id="7936"/>
    <lineage>
        <taxon>Eukaryota</taxon>
        <taxon>Metazoa</taxon>
        <taxon>Chordata</taxon>
        <taxon>Craniata</taxon>
        <taxon>Vertebrata</taxon>
        <taxon>Euteleostomi</taxon>
        <taxon>Actinopterygii</taxon>
        <taxon>Neopterygii</taxon>
        <taxon>Teleostei</taxon>
        <taxon>Anguilliformes</taxon>
        <taxon>Anguillidae</taxon>
        <taxon>Anguilla</taxon>
    </lineage>
</organism>
<protein>
    <submittedName>
        <fullName evidence="1">Uncharacterized protein</fullName>
    </submittedName>
</protein>
<name>A0A0E9XFZ3_ANGAN</name>
<accession>A0A0E9XFZ3</accession>
<evidence type="ECO:0000313" key="1">
    <source>
        <dbReference type="EMBL" id="JAI01673.1"/>
    </source>
</evidence>
<reference evidence="1" key="2">
    <citation type="journal article" date="2015" name="Fish Shellfish Immunol.">
        <title>Early steps in the European eel (Anguilla anguilla)-Vibrio vulnificus interaction in the gills: Role of the RtxA13 toxin.</title>
        <authorList>
            <person name="Callol A."/>
            <person name="Pajuelo D."/>
            <person name="Ebbesson L."/>
            <person name="Teles M."/>
            <person name="MacKenzie S."/>
            <person name="Amaro C."/>
        </authorList>
    </citation>
    <scope>NUCLEOTIDE SEQUENCE</scope>
</reference>
<dbReference type="AlphaFoldDB" id="A0A0E9XFZ3"/>
<sequence length="44" mass="5204">MLCYAFKQVCCCKTGFRNKKLDCIKKNFFKSIRVNTRTNQLVIV</sequence>
<proteinExistence type="predicted"/>